<accession>A0ABT4JRJ1</accession>
<feature type="transmembrane region" description="Helical" evidence="1">
    <location>
        <begin position="213"/>
        <end position="238"/>
    </location>
</feature>
<dbReference type="PANTHER" id="PTHR35804:SF1">
    <property type="entry name" value="LYSINE EXPORTER LYSO"/>
    <property type="match status" value="1"/>
</dbReference>
<dbReference type="InterPro" id="IPR005642">
    <property type="entry name" value="LysO"/>
</dbReference>
<sequence>MTVLSTLGPLLLALLMGYWINVSLLTPSRVSTLLSQLTYVILALIGFSLGALDDFSEKLLTAGRQAVLFLIMICLVSLTALFFSGRYLSSKEDKSITQSPLSTTDTSTVLSWAILHEAGKTLAWVVAGGILGYVFSSFSTHIDSLVMLLLYVLLFLIGCQLRQGNYRLRKLFLNSQGLIIASVTIFSTLMAGVITAFIIGLPWQHGLAVVSGFGWYSLSGILITGLGNPVLGTTAFLLDLSREILALMLIPIFAKINTHLSIGFSGATAMDFTLPMLSKFHSSNVIPICIASGFIMSLLTPILIPLFLEMSFK</sequence>
<feature type="transmembrane region" description="Helical" evidence="1">
    <location>
        <begin position="178"/>
        <end position="201"/>
    </location>
</feature>
<feature type="transmembrane region" description="Helical" evidence="1">
    <location>
        <begin position="285"/>
        <end position="308"/>
    </location>
</feature>
<keyword evidence="3" id="KW-1185">Reference proteome</keyword>
<organism evidence="2 3">
    <name type="scientific">Marinomonas phaeophyticola</name>
    <dbReference type="NCBI Taxonomy" id="3004091"/>
    <lineage>
        <taxon>Bacteria</taxon>
        <taxon>Pseudomonadati</taxon>
        <taxon>Pseudomonadota</taxon>
        <taxon>Gammaproteobacteria</taxon>
        <taxon>Oceanospirillales</taxon>
        <taxon>Oceanospirillaceae</taxon>
        <taxon>Marinomonas</taxon>
    </lineage>
</organism>
<feature type="transmembrane region" description="Helical" evidence="1">
    <location>
        <begin position="130"/>
        <end position="157"/>
    </location>
</feature>
<keyword evidence="1" id="KW-1133">Transmembrane helix</keyword>
<evidence type="ECO:0000313" key="3">
    <source>
        <dbReference type="Proteomes" id="UP001149719"/>
    </source>
</evidence>
<proteinExistence type="predicted"/>
<feature type="transmembrane region" description="Helical" evidence="1">
    <location>
        <begin position="37"/>
        <end position="55"/>
    </location>
</feature>
<evidence type="ECO:0000256" key="1">
    <source>
        <dbReference type="SAM" id="Phobius"/>
    </source>
</evidence>
<dbReference type="RefSeq" id="WP_269123330.1">
    <property type="nucleotide sequence ID" value="NZ_JAPUBN010000011.1"/>
</dbReference>
<name>A0ABT4JRJ1_9GAMM</name>
<reference evidence="2" key="1">
    <citation type="submission" date="2022-12" db="EMBL/GenBank/DDBJ databases">
        <title>Marinomonas 15G1-11 sp. nov, isolated from marine algae.</title>
        <authorList>
            <person name="Butt M."/>
            <person name="Choi D.G."/>
            <person name="Kim J.M."/>
            <person name="Lee J.K."/>
            <person name="Baek J.H."/>
            <person name="Jeon C.O."/>
        </authorList>
    </citation>
    <scope>NUCLEOTIDE SEQUENCE</scope>
    <source>
        <strain evidence="2">15G1-11</strain>
    </source>
</reference>
<gene>
    <name evidence="2" type="ORF">O1D97_04890</name>
</gene>
<evidence type="ECO:0000313" key="2">
    <source>
        <dbReference type="EMBL" id="MCZ2721000.1"/>
    </source>
</evidence>
<feature type="transmembrane region" description="Helical" evidence="1">
    <location>
        <begin position="245"/>
        <end position="265"/>
    </location>
</feature>
<keyword evidence="1" id="KW-0472">Membrane</keyword>
<feature type="transmembrane region" description="Helical" evidence="1">
    <location>
        <begin position="67"/>
        <end position="88"/>
    </location>
</feature>
<dbReference type="Pfam" id="PF03956">
    <property type="entry name" value="Lys_export"/>
    <property type="match status" value="1"/>
</dbReference>
<dbReference type="Proteomes" id="UP001149719">
    <property type="component" value="Unassembled WGS sequence"/>
</dbReference>
<dbReference type="EMBL" id="JAPUBN010000011">
    <property type="protein sequence ID" value="MCZ2721000.1"/>
    <property type="molecule type" value="Genomic_DNA"/>
</dbReference>
<comment type="caution">
    <text evidence="2">The sequence shown here is derived from an EMBL/GenBank/DDBJ whole genome shotgun (WGS) entry which is preliminary data.</text>
</comment>
<dbReference type="PANTHER" id="PTHR35804">
    <property type="entry name" value="LYSINE EXPORTER LYSO"/>
    <property type="match status" value="1"/>
</dbReference>
<protein>
    <submittedName>
        <fullName evidence="2">Lysine exporter LysO family protein</fullName>
    </submittedName>
</protein>
<keyword evidence="1" id="KW-0812">Transmembrane</keyword>